<gene>
    <name evidence="3" type="ORF">OsJ_25687</name>
</gene>
<dbReference type="GO" id="GO:0003700">
    <property type="term" value="F:DNA-binding transcription factor activity"/>
    <property type="evidence" value="ECO:0007669"/>
    <property type="project" value="InterPro"/>
</dbReference>
<dbReference type="Pfam" id="PF04542">
    <property type="entry name" value="Sigma70_r2"/>
    <property type="match status" value="1"/>
</dbReference>
<evidence type="ECO:0000259" key="2">
    <source>
        <dbReference type="Pfam" id="PF04542"/>
    </source>
</evidence>
<dbReference type="AlphaFoldDB" id="A3BNP8"/>
<sequence>MTLALPAPATGYAPSPAGLTLYAVEASALPTDEALMLAWAGGDLRAFESLYARHRKRLFGFLLRQLRDNALAEEIFQDVWQRVISARAGWQPEAAFSTGLFRIAHKRLNDHWRAAGHRPAAPGEADLRLAAIEDGQTPESCVRNRRRFRPVRPLLLRHRLLQKTLRLPIRPLTAVRPTARWRLRNRPLRPQRPRQALLPLPRHRHRLMGGTRKPAPAESADAPAQAARSMAADAAADTSFAALPPAPAAAPAAAPPAPPAPAAYSAPAPAFAPVASGALKARTAAAPAANAAEVERAQALDRVEITSMKREAPSRSAPGIMRRSTDAGLSADAVQAEVDADARLPRRQWLQKIRTRRDDGQRDLARASLERYMQQYPEARLPRDLRPLLDD</sequence>
<dbReference type="SUPFAM" id="SSF88946">
    <property type="entry name" value="Sigma2 domain of RNA polymerase sigma factors"/>
    <property type="match status" value="1"/>
</dbReference>
<feature type="domain" description="RNA polymerase sigma-70 region 2" evidence="2">
    <location>
        <begin position="50"/>
        <end position="116"/>
    </location>
</feature>
<protein>
    <recommendedName>
        <fullName evidence="2">RNA polymerase sigma-70 region 2 domain-containing protein</fullName>
    </recommendedName>
</protein>
<feature type="compositionally biased region" description="Low complexity" evidence="1">
    <location>
        <begin position="214"/>
        <end position="233"/>
    </location>
</feature>
<organism evidence="3">
    <name type="scientific">Oryza sativa subsp. japonica</name>
    <name type="common">Rice</name>
    <dbReference type="NCBI Taxonomy" id="39947"/>
    <lineage>
        <taxon>Eukaryota</taxon>
        <taxon>Viridiplantae</taxon>
        <taxon>Streptophyta</taxon>
        <taxon>Embryophyta</taxon>
        <taxon>Tracheophyta</taxon>
        <taxon>Spermatophyta</taxon>
        <taxon>Magnoliopsida</taxon>
        <taxon>Liliopsida</taxon>
        <taxon>Poales</taxon>
        <taxon>Poaceae</taxon>
        <taxon>BOP clade</taxon>
        <taxon>Oryzoideae</taxon>
        <taxon>Oryzeae</taxon>
        <taxon>Oryzinae</taxon>
        <taxon>Oryza</taxon>
        <taxon>Oryza sativa</taxon>
    </lineage>
</organism>
<reference evidence="3" key="1">
    <citation type="journal article" date="2005" name="PLoS Biol.">
        <title>The genomes of Oryza sativa: a history of duplications.</title>
        <authorList>
            <person name="Yu J."/>
            <person name="Wang J."/>
            <person name="Lin W."/>
            <person name="Li S."/>
            <person name="Li H."/>
            <person name="Zhou J."/>
            <person name="Ni P."/>
            <person name="Dong W."/>
            <person name="Hu S."/>
            <person name="Zeng C."/>
            <person name="Zhang J."/>
            <person name="Zhang Y."/>
            <person name="Li R."/>
            <person name="Xu Z."/>
            <person name="Li S."/>
            <person name="Li X."/>
            <person name="Zheng H."/>
            <person name="Cong L."/>
            <person name="Lin L."/>
            <person name="Yin J."/>
            <person name="Geng J."/>
            <person name="Li G."/>
            <person name="Shi J."/>
            <person name="Liu J."/>
            <person name="Lv H."/>
            <person name="Li J."/>
            <person name="Wang J."/>
            <person name="Deng Y."/>
            <person name="Ran L."/>
            <person name="Shi X."/>
            <person name="Wang X."/>
            <person name="Wu Q."/>
            <person name="Li C."/>
            <person name="Ren X."/>
            <person name="Wang J."/>
            <person name="Wang X."/>
            <person name="Li D."/>
            <person name="Liu D."/>
            <person name="Zhang X."/>
            <person name="Ji Z."/>
            <person name="Zhao W."/>
            <person name="Sun Y."/>
            <person name="Zhang Z."/>
            <person name="Bao J."/>
            <person name="Han Y."/>
            <person name="Dong L."/>
            <person name="Ji J."/>
            <person name="Chen P."/>
            <person name="Wu S."/>
            <person name="Liu J."/>
            <person name="Xiao Y."/>
            <person name="Bu D."/>
            <person name="Tan J."/>
            <person name="Yang L."/>
            <person name="Ye C."/>
            <person name="Zhang J."/>
            <person name="Xu J."/>
            <person name="Zhou Y."/>
            <person name="Yu Y."/>
            <person name="Zhang B."/>
            <person name="Zhuang S."/>
            <person name="Wei H."/>
            <person name="Liu B."/>
            <person name="Lei M."/>
            <person name="Yu H."/>
            <person name="Li Y."/>
            <person name="Xu H."/>
            <person name="Wei S."/>
            <person name="He X."/>
            <person name="Fang L."/>
            <person name="Zhang Z."/>
            <person name="Zhang Y."/>
            <person name="Huang X."/>
            <person name="Su Z."/>
            <person name="Tong W."/>
            <person name="Li J."/>
            <person name="Tong Z."/>
            <person name="Li S."/>
            <person name="Ye J."/>
            <person name="Wang L."/>
            <person name="Fang L."/>
            <person name="Lei T."/>
            <person name="Chen C."/>
            <person name="Chen H."/>
            <person name="Xu Z."/>
            <person name="Li H."/>
            <person name="Huang H."/>
            <person name="Zhang F."/>
            <person name="Xu H."/>
            <person name="Li N."/>
            <person name="Zhao C."/>
            <person name="Li S."/>
            <person name="Dong L."/>
            <person name="Huang Y."/>
            <person name="Li L."/>
            <person name="Xi Y."/>
            <person name="Qi Q."/>
            <person name="Li W."/>
            <person name="Zhang B."/>
            <person name="Hu W."/>
            <person name="Zhang Y."/>
            <person name="Tian X."/>
            <person name="Jiao Y."/>
            <person name="Liang X."/>
            <person name="Jin J."/>
            <person name="Gao L."/>
            <person name="Zheng W."/>
            <person name="Hao B."/>
            <person name="Liu S."/>
            <person name="Wang W."/>
            <person name="Yuan L."/>
            <person name="Cao M."/>
            <person name="McDermott J."/>
            <person name="Samudrala R."/>
            <person name="Wang J."/>
            <person name="Wong G.K."/>
            <person name="Yang H."/>
        </authorList>
    </citation>
    <scope>NUCLEOTIDE SEQUENCE [LARGE SCALE GENOMIC DNA]</scope>
</reference>
<feature type="region of interest" description="Disordered" evidence="1">
    <location>
        <begin position="183"/>
        <end position="233"/>
    </location>
</feature>
<accession>A3BNP8</accession>
<dbReference type="Gene3D" id="1.10.1740.10">
    <property type="match status" value="1"/>
</dbReference>
<dbReference type="InterPro" id="IPR007627">
    <property type="entry name" value="RNA_pol_sigma70_r2"/>
</dbReference>
<dbReference type="EMBL" id="CM000144">
    <property type="protein sequence ID" value="EAZ41187.1"/>
    <property type="molecule type" value="Genomic_DNA"/>
</dbReference>
<feature type="compositionally biased region" description="Basic residues" evidence="1">
    <location>
        <begin position="183"/>
        <end position="192"/>
    </location>
</feature>
<evidence type="ECO:0000313" key="3">
    <source>
        <dbReference type="EMBL" id="EAZ41187.1"/>
    </source>
</evidence>
<dbReference type="InterPro" id="IPR013325">
    <property type="entry name" value="RNA_pol_sigma_r2"/>
</dbReference>
<reference evidence="3" key="2">
    <citation type="submission" date="2008-12" db="EMBL/GenBank/DDBJ databases">
        <title>Improved gene annotation of the rice (Oryza sativa) genomes.</title>
        <authorList>
            <person name="Wang J."/>
            <person name="Li R."/>
            <person name="Fan W."/>
            <person name="Huang Q."/>
            <person name="Zhang J."/>
            <person name="Zhou Y."/>
            <person name="Hu Y."/>
            <person name="Zi S."/>
            <person name="Li J."/>
            <person name="Ni P."/>
            <person name="Zheng H."/>
            <person name="Zhang Y."/>
            <person name="Zhao M."/>
            <person name="Hao Q."/>
            <person name="McDermott J."/>
            <person name="Samudrala R."/>
            <person name="Kristiansen K."/>
            <person name="Wong G.K.-S."/>
        </authorList>
    </citation>
    <scope>NUCLEOTIDE SEQUENCE</scope>
</reference>
<proteinExistence type="predicted"/>
<dbReference type="Proteomes" id="UP000007752">
    <property type="component" value="Chromosome 7"/>
</dbReference>
<name>A3BNP8_ORYSJ</name>
<evidence type="ECO:0000256" key="1">
    <source>
        <dbReference type="SAM" id="MobiDB-lite"/>
    </source>
</evidence>
<dbReference type="GO" id="GO:0006352">
    <property type="term" value="P:DNA-templated transcription initiation"/>
    <property type="evidence" value="ECO:0007669"/>
    <property type="project" value="InterPro"/>
</dbReference>